<comment type="caution">
    <text evidence="2">The sequence shown here is derived from an EMBL/GenBank/DDBJ whole genome shotgun (WGS) entry which is preliminary data.</text>
</comment>
<proteinExistence type="predicted"/>
<dbReference type="InterPro" id="IPR053151">
    <property type="entry name" value="RNase_H-like"/>
</dbReference>
<protein>
    <recommendedName>
        <fullName evidence="1">RNase H type-1 domain-containing protein</fullName>
    </recommendedName>
</protein>
<reference evidence="2 3" key="1">
    <citation type="submission" date="2024-11" db="EMBL/GenBank/DDBJ databases">
        <title>A near-complete genome assembly of Cinchona calisaya.</title>
        <authorList>
            <person name="Lian D.C."/>
            <person name="Zhao X.W."/>
            <person name="Wei L."/>
        </authorList>
    </citation>
    <scope>NUCLEOTIDE SEQUENCE [LARGE SCALE GENOMIC DNA]</scope>
    <source>
        <tissue evidence="2">Nenye</tissue>
    </source>
</reference>
<keyword evidence="3" id="KW-1185">Reference proteome</keyword>
<name>A0ABD2Y9C2_9GENT</name>
<dbReference type="InterPro" id="IPR002156">
    <property type="entry name" value="RNaseH_domain"/>
</dbReference>
<organism evidence="2 3">
    <name type="scientific">Cinchona calisaya</name>
    <dbReference type="NCBI Taxonomy" id="153742"/>
    <lineage>
        <taxon>Eukaryota</taxon>
        <taxon>Viridiplantae</taxon>
        <taxon>Streptophyta</taxon>
        <taxon>Embryophyta</taxon>
        <taxon>Tracheophyta</taxon>
        <taxon>Spermatophyta</taxon>
        <taxon>Magnoliopsida</taxon>
        <taxon>eudicotyledons</taxon>
        <taxon>Gunneridae</taxon>
        <taxon>Pentapetalae</taxon>
        <taxon>asterids</taxon>
        <taxon>lamiids</taxon>
        <taxon>Gentianales</taxon>
        <taxon>Rubiaceae</taxon>
        <taxon>Cinchonoideae</taxon>
        <taxon>Cinchoneae</taxon>
        <taxon>Cinchona</taxon>
    </lineage>
</organism>
<dbReference type="InterPro" id="IPR044730">
    <property type="entry name" value="RNase_H-like_dom_plant"/>
</dbReference>
<dbReference type="Pfam" id="PF13456">
    <property type="entry name" value="RVT_3"/>
    <property type="match status" value="1"/>
</dbReference>
<dbReference type="AlphaFoldDB" id="A0ABD2Y9C2"/>
<evidence type="ECO:0000259" key="1">
    <source>
        <dbReference type="Pfam" id="PF13456"/>
    </source>
</evidence>
<dbReference type="CDD" id="cd06222">
    <property type="entry name" value="RNase_H_like"/>
    <property type="match status" value="1"/>
</dbReference>
<evidence type="ECO:0000313" key="3">
    <source>
        <dbReference type="Proteomes" id="UP001630127"/>
    </source>
</evidence>
<dbReference type="PANTHER" id="PTHR47723">
    <property type="entry name" value="OS05G0353850 PROTEIN"/>
    <property type="match status" value="1"/>
</dbReference>
<dbReference type="InterPro" id="IPR036397">
    <property type="entry name" value="RNaseH_sf"/>
</dbReference>
<dbReference type="PANTHER" id="PTHR47723:SF19">
    <property type="entry name" value="POLYNUCLEOTIDYL TRANSFERASE, RIBONUCLEASE H-LIKE SUPERFAMILY PROTEIN"/>
    <property type="match status" value="1"/>
</dbReference>
<evidence type="ECO:0000313" key="2">
    <source>
        <dbReference type="EMBL" id="KAL3502472.1"/>
    </source>
</evidence>
<dbReference type="SUPFAM" id="SSF53098">
    <property type="entry name" value="Ribonuclease H-like"/>
    <property type="match status" value="1"/>
</dbReference>
<gene>
    <name evidence="2" type="ORF">ACH5RR_036921</name>
</gene>
<dbReference type="Gene3D" id="3.30.420.10">
    <property type="entry name" value="Ribonuclease H-like superfamily/Ribonuclease H"/>
    <property type="match status" value="1"/>
</dbReference>
<accession>A0ABD2Y9C2</accession>
<feature type="domain" description="RNase H type-1" evidence="1">
    <location>
        <begin position="2"/>
        <end position="81"/>
    </location>
</feature>
<dbReference type="InterPro" id="IPR012337">
    <property type="entry name" value="RNaseH-like_sf"/>
</dbReference>
<dbReference type="EMBL" id="JBJUIK010000015">
    <property type="protein sequence ID" value="KAL3502472.1"/>
    <property type="molecule type" value="Genomic_DNA"/>
</dbReference>
<sequence length="131" mass="14897">MQAEAPALEIVLQLCLNRGWLEVLFVTDSLALYQLVCGDTQVASKLSSIIHSIRFLLSVGHFSITHIYREANMVADSLAKMGSAIPDFRLYFDSITPKEIHGHARMDYMKSLILDFVIARFFMYKLPLFPI</sequence>
<dbReference type="Proteomes" id="UP001630127">
    <property type="component" value="Unassembled WGS sequence"/>
</dbReference>
<feature type="non-terminal residue" evidence="2">
    <location>
        <position position="131"/>
    </location>
</feature>